<dbReference type="EMBL" id="AP017368">
    <property type="protein sequence ID" value="BAV91911.1"/>
    <property type="molecule type" value="Genomic_DNA"/>
</dbReference>
<sequence>MTNQQKQFQKSVMHVLEAVMFENWLRFYFITEIPDAPPTADGRTPLFVAVPDKGMDRIKEDYSHLLSIVEDMNGKEIDFETSRRTVCTFVLERLDGKVMPRDMAAVILGSAIFQAQMQLFNIWVQVYESRLDETFLEFGEWRNLFAQWRQSPGAREIAEKLLVSGQSAVGSAAETTQ</sequence>
<reference evidence="1 2" key="1">
    <citation type="journal article" date="2017" name="ISME J.">
        <title>Genome of 'Ca. Desulfovibrio trichonymphae', an H2-oxidizing bacterium in a tripartite symbiotic system within a protist cell in the termite gut.</title>
        <authorList>
            <person name="Kuwahara H."/>
            <person name="Yuki M."/>
            <person name="Izawa K."/>
            <person name="Ohkuma M."/>
            <person name="Hongoh Y."/>
        </authorList>
    </citation>
    <scope>NUCLEOTIDE SEQUENCE [LARGE SCALE GENOMIC DNA]</scope>
    <source>
        <strain evidence="1 2">Rs-N31</strain>
    </source>
</reference>
<dbReference type="OrthoDB" id="5455222at2"/>
<gene>
    <name evidence="1" type="ORF">RSDT_0399</name>
</gene>
<dbReference type="KEGG" id="dtr:RSDT_0399"/>
<keyword evidence="2" id="KW-1185">Reference proteome</keyword>
<evidence type="ECO:0000313" key="2">
    <source>
        <dbReference type="Proteomes" id="UP000242645"/>
    </source>
</evidence>
<name>A0A1J1DPY7_9BACT</name>
<accession>A0A1J1DPY7</accession>
<protein>
    <submittedName>
        <fullName evidence="1">Uncharacterized protein</fullName>
    </submittedName>
</protein>
<dbReference type="Proteomes" id="UP000242645">
    <property type="component" value="Chromosome"/>
</dbReference>
<proteinExistence type="predicted"/>
<organism evidence="1 2">
    <name type="scientific">Candidatus Desulfovibrio trichonymphae</name>
    <dbReference type="NCBI Taxonomy" id="1725232"/>
    <lineage>
        <taxon>Bacteria</taxon>
        <taxon>Pseudomonadati</taxon>
        <taxon>Thermodesulfobacteriota</taxon>
        <taxon>Desulfovibrionia</taxon>
        <taxon>Desulfovibrionales</taxon>
        <taxon>Desulfovibrionaceae</taxon>
        <taxon>Desulfovibrio</taxon>
    </lineage>
</organism>
<dbReference type="AlphaFoldDB" id="A0A1J1DPY7"/>
<evidence type="ECO:0000313" key="1">
    <source>
        <dbReference type="EMBL" id="BAV91911.1"/>
    </source>
</evidence>